<keyword evidence="2" id="KW-1185">Reference proteome</keyword>
<accession>A0AAN6WN78</accession>
<evidence type="ECO:0000313" key="2">
    <source>
        <dbReference type="Proteomes" id="UP001302126"/>
    </source>
</evidence>
<sequence>MAAVTVIANPLAEKRDKVLLFQSSDATGSLRVEPRHLETLEFKLALGAVDAGSVPRPLANPSQLVSMVYKDTVAVYGITGKNDADLQLTMVSPVYHKIKVKPVSGALAGCALKTGGMKGEKGWLYVLFNDGGETKLGEWELSSSAVNKHTLNADKLSTSTQLHAVFDEISKKRWVVYQNTDNEVVILDAERNKGFTIDDTDRVAAKTPLALAIVPNIAEPKKRRLVTYFLAKSGKATNVLHFANTSLEYKDPSWEEVEEKPRPVPGINVLLPWAQIDTYVDENKKRTLVFGLQTKTEGEEPLFNVIDHVWTSLED</sequence>
<dbReference type="AlphaFoldDB" id="A0AAN6WN78"/>
<reference evidence="1" key="2">
    <citation type="submission" date="2023-05" db="EMBL/GenBank/DDBJ databases">
        <authorList>
            <consortium name="Lawrence Berkeley National Laboratory"/>
            <person name="Steindorff A."/>
            <person name="Hensen N."/>
            <person name="Bonometti L."/>
            <person name="Westerberg I."/>
            <person name="Brannstrom I.O."/>
            <person name="Guillou S."/>
            <person name="Cros-Aarteil S."/>
            <person name="Calhoun S."/>
            <person name="Haridas S."/>
            <person name="Kuo A."/>
            <person name="Mondo S."/>
            <person name="Pangilinan J."/>
            <person name="Riley R."/>
            <person name="Labutti K."/>
            <person name="Andreopoulos B."/>
            <person name="Lipzen A."/>
            <person name="Chen C."/>
            <person name="Yanf M."/>
            <person name="Daum C."/>
            <person name="Ng V."/>
            <person name="Clum A."/>
            <person name="Ohm R."/>
            <person name="Martin F."/>
            <person name="Silar P."/>
            <person name="Natvig D."/>
            <person name="Lalanne C."/>
            <person name="Gautier V."/>
            <person name="Ament-Velasquez S.L."/>
            <person name="Kruys A."/>
            <person name="Hutchinson M.I."/>
            <person name="Powell A.J."/>
            <person name="Barry K."/>
            <person name="Miller A.N."/>
            <person name="Grigoriev I.V."/>
            <person name="Debuchy R."/>
            <person name="Gladieux P."/>
            <person name="Thoren M.H."/>
            <person name="Johannesson H."/>
        </authorList>
    </citation>
    <scope>NUCLEOTIDE SEQUENCE</scope>
    <source>
        <strain evidence="1">PSN309</strain>
    </source>
</reference>
<comment type="caution">
    <text evidence="1">The sequence shown here is derived from an EMBL/GenBank/DDBJ whole genome shotgun (WGS) entry which is preliminary data.</text>
</comment>
<protein>
    <submittedName>
        <fullName evidence="1">Uncharacterized protein</fullName>
    </submittedName>
</protein>
<gene>
    <name evidence="1" type="ORF">QBC35DRAFT_539116</name>
</gene>
<reference evidence="1" key="1">
    <citation type="journal article" date="2023" name="Mol. Phylogenet. Evol.">
        <title>Genome-scale phylogeny and comparative genomics of the fungal order Sordariales.</title>
        <authorList>
            <person name="Hensen N."/>
            <person name="Bonometti L."/>
            <person name="Westerberg I."/>
            <person name="Brannstrom I.O."/>
            <person name="Guillou S."/>
            <person name="Cros-Aarteil S."/>
            <person name="Calhoun S."/>
            <person name="Haridas S."/>
            <person name="Kuo A."/>
            <person name="Mondo S."/>
            <person name="Pangilinan J."/>
            <person name="Riley R."/>
            <person name="LaButti K."/>
            <person name="Andreopoulos B."/>
            <person name="Lipzen A."/>
            <person name="Chen C."/>
            <person name="Yan M."/>
            <person name="Daum C."/>
            <person name="Ng V."/>
            <person name="Clum A."/>
            <person name="Steindorff A."/>
            <person name="Ohm R.A."/>
            <person name="Martin F."/>
            <person name="Silar P."/>
            <person name="Natvig D.O."/>
            <person name="Lalanne C."/>
            <person name="Gautier V."/>
            <person name="Ament-Velasquez S.L."/>
            <person name="Kruys A."/>
            <person name="Hutchinson M.I."/>
            <person name="Powell A.J."/>
            <person name="Barry K."/>
            <person name="Miller A.N."/>
            <person name="Grigoriev I.V."/>
            <person name="Debuchy R."/>
            <person name="Gladieux P."/>
            <person name="Hiltunen Thoren M."/>
            <person name="Johannesson H."/>
        </authorList>
    </citation>
    <scope>NUCLEOTIDE SEQUENCE</scope>
    <source>
        <strain evidence="1">PSN309</strain>
    </source>
</reference>
<name>A0AAN6WN78_9PEZI</name>
<dbReference type="EMBL" id="MU864469">
    <property type="protein sequence ID" value="KAK4184916.1"/>
    <property type="molecule type" value="Genomic_DNA"/>
</dbReference>
<proteinExistence type="predicted"/>
<organism evidence="1 2">
    <name type="scientific">Podospora australis</name>
    <dbReference type="NCBI Taxonomy" id="1536484"/>
    <lineage>
        <taxon>Eukaryota</taxon>
        <taxon>Fungi</taxon>
        <taxon>Dikarya</taxon>
        <taxon>Ascomycota</taxon>
        <taxon>Pezizomycotina</taxon>
        <taxon>Sordariomycetes</taxon>
        <taxon>Sordariomycetidae</taxon>
        <taxon>Sordariales</taxon>
        <taxon>Podosporaceae</taxon>
        <taxon>Podospora</taxon>
    </lineage>
</organism>
<evidence type="ECO:0000313" key="1">
    <source>
        <dbReference type="EMBL" id="KAK4184916.1"/>
    </source>
</evidence>
<dbReference type="Proteomes" id="UP001302126">
    <property type="component" value="Unassembled WGS sequence"/>
</dbReference>